<feature type="domain" description="YknX-like C-terminal permuted SH3-like" evidence="2">
    <location>
        <begin position="314"/>
        <end position="382"/>
    </location>
</feature>
<dbReference type="Gene3D" id="1.10.287.470">
    <property type="entry name" value="Helix hairpin bin"/>
    <property type="match status" value="1"/>
</dbReference>
<protein>
    <submittedName>
        <fullName evidence="3">Efflux RND transporter periplasmic adaptor subunit</fullName>
    </submittedName>
</protein>
<organism evidence="3 4">
    <name type="scientific">Stakelama marina</name>
    <dbReference type="NCBI Taxonomy" id="2826939"/>
    <lineage>
        <taxon>Bacteria</taxon>
        <taxon>Pseudomonadati</taxon>
        <taxon>Pseudomonadota</taxon>
        <taxon>Alphaproteobacteria</taxon>
        <taxon>Sphingomonadales</taxon>
        <taxon>Sphingomonadaceae</taxon>
        <taxon>Stakelama</taxon>
    </lineage>
</organism>
<dbReference type="InterPro" id="IPR006143">
    <property type="entry name" value="RND_pump_MFP"/>
</dbReference>
<name>A0A8T4IBS5_9SPHN</name>
<evidence type="ECO:0000256" key="1">
    <source>
        <dbReference type="ARBA" id="ARBA00009477"/>
    </source>
</evidence>
<dbReference type="GO" id="GO:1990281">
    <property type="term" value="C:efflux pump complex"/>
    <property type="evidence" value="ECO:0007669"/>
    <property type="project" value="TreeGrafter"/>
</dbReference>
<dbReference type="Gene3D" id="2.40.30.170">
    <property type="match status" value="1"/>
</dbReference>
<proteinExistence type="inferred from homology"/>
<dbReference type="AlphaFoldDB" id="A0A8T4IBS5"/>
<keyword evidence="4" id="KW-1185">Reference proteome</keyword>
<dbReference type="SUPFAM" id="SSF111369">
    <property type="entry name" value="HlyD-like secretion proteins"/>
    <property type="match status" value="1"/>
</dbReference>
<dbReference type="EMBL" id="JAGRQC010000001">
    <property type="protein sequence ID" value="MBR0552020.1"/>
    <property type="molecule type" value="Genomic_DNA"/>
</dbReference>
<dbReference type="NCBIfam" id="TIGR01730">
    <property type="entry name" value="RND_mfp"/>
    <property type="match status" value="1"/>
</dbReference>
<reference evidence="3" key="1">
    <citation type="submission" date="2021-04" db="EMBL/GenBank/DDBJ databases">
        <title>Ouciella asimina sp. nov., isolated from the surface seawater in the hydrothermal field of Okinawa Trough.</title>
        <authorList>
            <person name="Shuang W."/>
        </authorList>
    </citation>
    <scope>NUCLEOTIDE SEQUENCE</scope>
    <source>
        <strain evidence="3">LXI357</strain>
    </source>
</reference>
<dbReference type="Proteomes" id="UP000676996">
    <property type="component" value="Unassembled WGS sequence"/>
</dbReference>
<gene>
    <name evidence="3" type="ORF">J7S20_05835</name>
</gene>
<dbReference type="PANTHER" id="PTHR30469">
    <property type="entry name" value="MULTIDRUG RESISTANCE PROTEIN MDTA"/>
    <property type="match status" value="1"/>
</dbReference>
<comment type="similarity">
    <text evidence="1">Belongs to the membrane fusion protein (MFP) (TC 8.A.1) family.</text>
</comment>
<accession>A0A8T4IBS5</accession>
<dbReference type="Gene3D" id="2.40.50.100">
    <property type="match status" value="1"/>
</dbReference>
<dbReference type="InterPro" id="IPR058637">
    <property type="entry name" value="YknX-like_C"/>
</dbReference>
<sequence length="385" mass="41729">MWNVLKRWRWAALILGLLVVVLGYSLWPRAREIDVGVVDRGPMAVGVTDDGVTREEELYVVSAPVTGFASRIELEAGDHVRKGQVITRMHGRPTTPLDQRTQEDLRGQLASAWAAERSAAAALAQSRRDLARVEELAGRGFVSRANHEAARTRVATDRAALERSRAEVRRISGALDDPGRAAPGRPVPVTAPVSGSVLLVPADSENIIAEGTPLMMIGDPAKIEVVIDLLSREAVRVSPGDRVEITQWGGPHPLIGHVTRVEPYGRLKISALGIEEQRVNVIIGFDPKAAGEAARLGHGYQVDATIILWSDPHALRLPIGALFRGREGGWHVFVVEGGRARERSVRIGHLNDEHAEVLHGVAQGAKVILNPGDGIEDGARVRPRQ</sequence>
<comment type="caution">
    <text evidence="3">The sequence shown here is derived from an EMBL/GenBank/DDBJ whole genome shotgun (WGS) entry which is preliminary data.</text>
</comment>
<dbReference type="Pfam" id="PF25989">
    <property type="entry name" value="YknX_C"/>
    <property type="match status" value="1"/>
</dbReference>
<evidence type="ECO:0000313" key="4">
    <source>
        <dbReference type="Proteomes" id="UP000676996"/>
    </source>
</evidence>
<dbReference type="PANTHER" id="PTHR30469:SF15">
    <property type="entry name" value="HLYD FAMILY OF SECRETION PROTEINS"/>
    <property type="match status" value="1"/>
</dbReference>
<dbReference type="RefSeq" id="WP_284053275.1">
    <property type="nucleotide sequence ID" value="NZ_JAGRQC010000001.1"/>
</dbReference>
<dbReference type="Gene3D" id="2.40.420.20">
    <property type="match status" value="1"/>
</dbReference>
<dbReference type="GO" id="GO:0015562">
    <property type="term" value="F:efflux transmembrane transporter activity"/>
    <property type="evidence" value="ECO:0007669"/>
    <property type="project" value="TreeGrafter"/>
</dbReference>
<evidence type="ECO:0000313" key="3">
    <source>
        <dbReference type="EMBL" id="MBR0552020.1"/>
    </source>
</evidence>
<evidence type="ECO:0000259" key="2">
    <source>
        <dbReference type="Pfam" id="PF25989"/>
    </source>
</evidence>